<comment type="catalytic activity">
    <reaction evidence="1">
        <text>2 6,7-dimethyl-8-(1-D-ribityl)lumazine + H(+) = 5-amino-6-(D-ribitylamino)uracil + riboflavin</text>
        <dbReference type="Rhea" id="RHEA:20772"/>
        <dbReference type="ChEBI" id="CHEBI:15378"/>
        <dbReference type="ChEBI" id="CHEBI:15934"/>
        <dbReference type="ChEBI" id="CHEBI:57986"/>
        <dbReference type="ChEBI" id="CHEBI:58201"/>
        <dbReference type="EC" id="2.5.1.9"/>
    </reaction>
</comment>
<dbReference type="EMBL" id="FNRM01000002">
    <property type="protein sequence ID" value="SEA22140.1"/>
    <property type="molecule type" value="Genomic_DNA"/>
</dbReference>
<dbReference type="SUPFAM" id="SSF63380">
    <property type="entry name" value="Riboflavin synthase domain-like"/>
    <property type="match status" value="2"/>
</dbReference>
<dbReference type="NCBIfam" id="TIGR00187">
    <property type="entry name" value="ribE"/>
    <property type="match status" value="1"/>
</dbReference>
<dbReference type="OrthoDB" id="9788537at2"/>
<dbReference type="STRING" id="152573.SAMN04488051_102153"/>
<evidence type="ECO:0000256" key="7">
    <source>
        <dbReference type="ARBA" id="ARBA00022679"/>
    </source>
</evidence>
<sequence>MFTGIVQCQAKIAAIESSADFRHLTLQVASDKLQQLTLGASIAINGVCLTVTAFDEAAGRVAFDVIDETLARTNLGALEPGDWVNYERSLKFGDEIGGHLVSGHIQTTAELIELERSEHNCRMRLRLETEYLPYVLAKGFITVDGASLTVGLVHADGFELHLIPETLSITTLGQRRVGDRLNIELDQQTVTIVQTVERVMQQRQQA</sequence>
<organism evidence="12 13">
    <name type="scientific">Alkalimonas amylolytica</name>
    <dbReference type="NCBI Taxonomy" id="152573"/>
    <lineage>
        <taxon>Bacteria</taxon>
        <taxon>Pseudomonadati</taxon>
        <taxon>Pseudomonadota</taxon>
        <taxon>Gammaproteobacteria</taxon>
        <taxon>Alkalimonas</taxon>
    </lineage>
</organism>
<dbReference type="EC" id="2.5.1.9" evidence="4 9"/>
<dbReference type="RefSeq" id="WP_091340085.1">
    <property type="nucleotide sequence ID" value="NZ_FNRM01000002.1"/>
</dbReference>
<dbReference type="Gene3D" id="2.40.30.20">
    <property type="match status" value="2"/>
</dbReference>
<evidence type="ECO:0000256" key="8">
    <source>
        <dbReference type="ARBA" id="ARBA00022737"/>
    </source>
</evidence>
<dbReference type="InterPro" id="IPR026017">
    <property type="entry name" value="Lumazine-bd_dom"/>
</dbReference>
<keyword evidence="6" id="KW-0686">Riboflavin biosynthesis</keyword>
<dbReference type="NCBIfam" id="NF006767">
    <property type="entry name" value="PRK09289.1"/>
    <property type="match status" value="1"/>
</dbReference>
<evidence type="ECO:0000259" key="11">
    <source>
        <dbReference type="PROSITE" id="PS51177"/>
    </source>
</evidence>
<dbReference type="InterPro" id="IPR017938">
    <property type="entry name" value="Riboflavin_synthase-like_b-brl"/>
</dbReference>
<evidence type="ECO:0000256" key="3">
    <source>
        <dbReference type="ARBA" id="ARBA00004887"/>
    </source>
</evidence>
<dbReference type="GO" id="GO:0009231">
    <property type="term" value="P:riboflavin biosynthetic process"/>
    <property type="evidence" value="ECO:0007669"/>
    <property type="project" value="UniProtKB-KW"/>
</dbReference>
<accession>A0A1H3ZEN6</accession>
<dbReference type="Proteomes" id="UP000198773">
    <property type="component" value="Unassembled WGS sequence"/>
</dbReference>
<dbReference type="PIRSF" id="PIRSF000498">
    <property type="entry name" value="Riboflavin_syn_A"/>
    <property type="match status" value="1"/>
</dbReference>
<gene>
    <name evidence="12" type="ORF">SAMN04488051_102153</name>
</gene>
<dbReference type="PROSITE" id="PS51177">
    <property type="entry name" value="LUMAZINE_BIND"/>
    <property type="match status" value="2"/>
</dbReference>
<proteinExistence type="predicted"/>
<feature type="repeat" description="Lumazine-binding" evidence="10">
    <location>
        <begin position="100"/>
        <end position="196"/>
    </location>
</feature>
<feature type="repeat" description="Lumazine-binding" evidence="10">
    <location>
        <begin position="1"/>
        <end position="99"/>
    </location>
</feature>
<evidence type="ECO:0000313" key="12">
    <source>
        <dbReference type="EMBL" id="SEA22140.1"/>
    </source>
</evidence>
<keyword evidence="7" id="KW-0808">Transferase</keyword>
<dbReference type="InterPro" id="IPR001783">
    <property type="entry name" value="Lumazine-bd"/>
</dbReference>
<dbReference type="GO" id="GO:0004746">
    <property type="term" value="F:riboflavin synthase activity"/>
    <property type="evidence" value="ECO:0007669"/>
    <property type="project" value="UniProtKB-UniRule"/>
</dbReference>
<dbReference type="NCBIfam" id="NF009566">
    <property type="entry name" value="PRK13020.1"/>
    <property type="match status" value="1"/>
</dbReference>
<comment type="function">
    <text evidence="2">Catalyzes the dismutation of two molecules of 6,7-dimethyl-8-ribityllumazine, resulting in the formation of riboflavin and 5-amino-6-(D-ribitylamino)uracil.</text>
</comment>
<evidence type="ECO:0000256" key="2">
    <source>
        <dbReference type="ARBA" id="ARBA00002803"/>
    </source>
</evidence>
<evidence type="ECO:0000256" key="5">
    <source>
        <dbReference type="ARBA" id="ARBA00013950"/>
    </source>
</evidence>
<protein>
    <recommendedName>
        <fullName evidence="5 9">Riboflavin synthase</fullName>
        <ecNumber evidence="4 9">2.5.1.9</ecNumber>
    </recommendedName>
</protein>
<evidence type="ECO:0000256" key="9">
    <source>
        <dbReference type="NCBIfam" id="TIGR00187"/>
    </source>
</evidence>
<dbReference type="AlphaFoldDB" id="A0A1H3ZEN6"/>
<evidence type="ECO:0000256" key="6">
    <source>
        <dbReference type="ARBA" id="ARBA00022619"/>
    </source>
</evidence>
<keyword evidence="8" id="KW-0677">Repeat</keyword>
<evidence type="ECO:0000256" key="4">
    <source>
        <dbReference type="ARBA" id="ARBA00012827"/>
    </source>
</evidence>
<evidence type="ECO:0000256" key="10">
    <source>
        <dbReference type="PROSITE-ProRule" id="PRU00524"/>
    </source>
</evidence>
<feature type="domain" description="Lumazine-binding" evidence="11">
    <location>
        <begin position="1"/>
        <end position="99"/>
    </location>
</feature>
<keyword evidence="13" id="KW-1185">Reference proteome</keyword>
<dbReference type="InterPro" id="IPR023366">
    <property type="entry name" value="ATP_synth_asu-like_sf"/>
</dbReference>
<evidence type="ECO:0000256" key="1">
    <source>
        <dbReference type="ARBA" id="ARBA00000968"/>
    </source>
</evidence>
<name>A0A1H3ZEN6_ALKAM</name>
<feature type="domain" description="Lumazine-binding" evidence="11">
    <location>
        <begin position="100"/>
        <end position="196"/>
    </location>
</feature>
<dbReference type="PANTHER" id="PTHR21098:SF0">
    <property type="entry name" value="RIBOFLAVIN SYNTHASE"/>
    <property type="match status" value="1"/>
</dbReference>
<dbReference type="FunFam" id="2.40.30.20:FF:000003">
    <property type="entry name" value="Riboflavin synthase, alpha subunit"/>
    <property type="match status" value="1"/>
</dbReference>
<evidence type="ECO:0000313" key="13">
    <source>
        <dbReference type="Proteomes" id="UP000198773"/>
    </source>
</evidence>
<dbReference type="Pfam" id="PF00677">
    <property type="entry name" value="Lum_binding"/>
    <property type="match status" value="2"/>
</dbReference>
<dbReference type="CDD" id="cd00402">
    <property type="entry name" value="Riboflavin_synthase_like"/>
    <property type="match status" value="1"/>
</dbReference>
<reference evidence="12 13" key="1">
    <citation type="submission" date="2016-10" db="EMBL/GenBank/DDBJ databases">
        <authorList>
            <person name="de Groot N.N."/>
        </authorList>
    </citation>
    <scope>NUCLEOTIDE SEQUENCE [LARGE SCALE GENOMIC DNA]</scope>
    <source>
        <strain evidence="12 13">CGMCC 1.3430</strain>
    </source>
</reference>
<comment type="pathway">
    <text evidence="3">Cofactor biosynthesis; riboflavin biosynthesis; riboflavin from 2-hydroxy-3-oxobutyl phosphate and 5-amino-6-(D-ribitylamino)uracil: step 2/2.</text>
</comment>
<dbReference type="PANTHER" id="PTHR21098">
    <property type="entry name" value="RIBOFLAVIN SYNTHASE ALPHA CHAIN"/>
    <property type="match status" value="1"/>
</dbReference>